<name>A0A3B0V9Q6_9ZZZZ</name>
<reference evidence="1" key="1">
    <citation type="submission" date="2018-06" db="EMBL/GenBank/DDBJ databases">
        <authorList>
            <person name="Zhirakovskaya E."/>
        </authorList>
    </citation>
    <scope>NUCLEOTIDE SEQUENCE</scope>
</reference>
<feature type="non-terminal residue" evidence="1">
    <location>
        <position position="540"/>
    </location>
</feature>
<sequence>MNLRLASILSFCALALTLVIGLSVGTEQSVAAPLGTSDEITYLPLVVKPPDLFITNLEINQSIQDVNNSVPLVANRPAVVRIYTETSSGSSVPGSSITLTATRGGSLLTPITSATMAASGASSRGNLGSTFNITLPSDWLSGTVQITAKIDGQTGGGFVKTVTFNTVPTLNVVLVPINYTHTPTGVTFPGPTTDRISDWLMRAYPLGNMNVTIHPTGLAFTGNLQNGAAWSSLLDQVTTLKSTDSAPSSTVYYGYIDFDCGWFNCSTGGIAGIGWIGWRASVGIDFSSMETTGELAGHELGHNFGRQHAPCNVSGDPNYPYAGASIGQYGLDGIGGSLQLLSPGGYVDMMSYCDPVWVSDYTYKALYNDQVANGAFIWTPTQESLLIQGSVADDGAVTLNPVYILPQTAPTSPTGDSRTRGQAVSPQNSLYQVELLDSAGNIIATHPIDLLVAEEEGVSARAVHGIVPMPDEPVAALRIVEVASQTAPTSSRGQAVAQRTLSTASMAVTASLDQSSNSATVSWGVADVPANVRYTANDGQ</sequence>
<proteinExistence type="predicted"/>
<dbReference type="AlphaFoldDB" id="A0A3B0V9Q6"/>
<dbReference type="EMBL" id="UOEU01000754">
    <property type="protein sequence ID" value="VAW39581.1"/>
    <property type="molecule type" value="Genomic_DNA"/>
</dbReference>
<accession>A0A3B0V9Q6</accession>
<organism evidence="1">
    <name type="scientific">hydrothermal vent metagenome</name>
    <dbReference type="NCBI Taxonomy" id="652676"/>
    <lineage>
        <taxon>unclassified sequences</taxon>
        <taxon>metagenomes</taxon>
        <taxon>ecological metagenomes</taxon>
    </lineage>
</organism>
<evidence type="ECO:0000313" key="1">
    <source>
        <dbReference type="EMBL" id="VAW39581.1"/>
    </source>
</evidence>
<dbReference type="SUPFAM" id="SSF55486">
    <property type="entry name" value="Metalloproteases ('zincins'), catalytic domain"/>
    <property type="match status" value="1"/>
</dbReference>
<protein>
    <submittedName>
        <fullName evidence="1">Uncharacterized protein</fullName>
    </submittedName>
</protein>
<gene>
    <name evidence="1" type="ORF">MNBD_CHLOROFLEXI01-4792</name>
</gene>